<evidence type="ECO:0000313" key="2">
    <source>
        <dbReference type="Proteomes" id="UP000264217"/>
    </source>
</evidence>
<dbReference type="SUPFAM" id="SSF53756">
    <property type="entry name" value="UDP-Glycosyltransferase/glycogen phosphorylase"/>
    <property type="match status" value="1"/>
</dbReference>
<name>A0A372NY46_9SPHI</name>
<evidence type="ECO:0000313" key="1">
    <source>
        <dbReference type="EMBL" id="RFZ94824.1"/>
    </source>
</evidence>
<protein>
    <submittedName>
        <fullName evidence="1">Glycosyltransferase family 1 protein</fullName>
    </submittedName>
</protein>
<accession>A0A372NY46</accession>
<dbReference type="GO" id="GO:0016740">
    <property type="term" value="F:transferase activity"/>
    <property type="evidence" value="ECO:0007669"/>
    <property type="project" value="UniProtKB-KW"/>
</dbReference>
<proteinExistence type="predicted"/>
<comment type="caution">
    <text evidence="1">The sequence shown here is derived from an EMBL/GenBank/DDBJ whole genome shotgun (WGS) entry which is preliminary data.</text>
</comment>
<dbReference type="RefSeq" id="WP_117390382.1">
    <property type="nucleotide sequence ID" value="NZ_QWDC01000001.1"/>
</dbReference>
<dbReference type="AlphaFoldDB" id="A0A372NY46"/>
<sequence>MQLIKDLNNKPISAIPGRLPTNLICFSHLRWDFVFQRPQHILTRLSESTELFYIEEPVFLPGQTTPHYVYLKRGKHITIVKPQLPEGLGPKESKDIEIELFKDFMAGHQMADYAFWYYTPMALEFSRGYRPELTVFDCMDELSAFKFAPESIKLLEKELLKKADIVFTGGQSLYEAKKNQHQNIYAFPSSIDKAHFAQARTLKANKKDRKQLGFYGVIDERFDIGLIKDMAKMRPEWDIILVGPVVKIDPDTLPQNSNIYYTGSKTYAELPTLMAGWDLALIPFMLNESTRYISPTKTPEYLAAGLPVVSSAIKDVVHPYGKLGFVSIGTNAADFVAKAEIELNRSNKKEWLQKVDFFLAQNSWDQTCEQMTEKMKAVLAPAPAVYNSLIQS</sequence>
<keyword evidence="1" id="KW-0808">Transferase</keyword>
<dbReference type="Gene3D" id="3.40.50.2000">
    <property type="entry name" value="Glycogen Phosphorylase B"/>
    <property type="match status" value="1"/>
</dbReference>
<keyword evidence="2" id="KW-1185">Reference proteome</keyword>
<organism evidence="1 2">
    <name type="scientific">Mucilaginibacter conchicola</name>
    <dbReference type="NCBI Taxonomy" id="2303333"/>
    <lineage>
        <taxon>Bacteria</taxon>
        <taxon>Pseudomonadati</taxon>
        <taxon>Bacteroidota</taxon>
        <taxon>Sphingobacteriia</taxon>
        <taxon>Sphingobacteriales</taxon>
        <taxon>Sphingobacteriaceae</taxon>
        <taxon>Mucilaginibacter</taxon>
    </lineage>
</organism>
<dbReference type="Proteomes" id="UP000264217">
    <property type="component" value="Unassembled WGS sequence"/>
</dbReference>
<reference evidence="1 2" key="1">
    <citation type="submission" date="2018-08" db="EMBL/GenBank/DDBJ databases">
        <title>Mucilaginibacter sp. MYSH2.</title>
        <authorList>
            <person name="Seo T."/>
        </authorList>
    </citation>
    <scope>NUCLEOTIDE SEQUENCE [LARGE SCALE GENOMIC DNA]</scope>
    <source>
        <strain evidence="1 2">MYSH2</strain>
    </source>
</reference>
<dbReference type="OrthoDB" id="9816564at2"/>
<gene>
    <name evidence="1" type="ORF">D0C36_04625</name>
</gene>
<dbReference type="EMBL" id="QWDC01000001">
    <property type="protein sequence ID" value="RFZ94824.1"/>
    <property type="molecule type" value="Genomic_DNA"/>
</dbReference>